<evidence type="ECO:0000313" key="2">
    <source>
        <dbReference type="EMBL" id="KKL46680.1"/>
    </source>
</evidence>
<feature type="transmembrane region" description="Helical" evidence="1">
    <location>
        <begin position="38"/>
        <end position="61"/>
    </location>
</feature>
<proteinExistence type="predicted"/>
<gene>
    <name evidence="2" type="ORF">LCGC14_2343130</name>
</gene>
<keyword evidence="1" id="KW-0812">Transmembrane</keyword>
<feature type="transmembrane region" description="Helical" evidence="1">
    <location>
        <begin position="12"/>
        <end position="32"/>
    </location>
</feature>
<dbReference type="EMBL" id="LAZR01033941">
    <property type="protein sequence ID" value="KKL46680.1"/>
    <property type="molecule type" value="Genomic_DNA"/>
</dbReference>
<accession>A0A0F9EP24</accession>
<comment type="caution">
    <text evidence="2">The sequence shown here is derived from an EMBL/GenBank/DDBJ whole genome shotgun (WGS) entry which is preliminary data.</text>
</comment>
<sequence length="82" mass="9326">MKYTLRTRSWFGHAFILVCLLGSTYVLFLGALNGKAVIWGLFGIWAWISLLCAIEFIARFVPDKKINIRDEDSSSPSPIAYR</sequence>
<evidence type="ECO:0000256" key="1">
    <source>
        <dbReference type="SAM" id="Phobius"/>
    </source>
</evidence>
<name>A0A0F9EP24_9ZZZZ</name>
<protein>
    <submittedName>
        <fullName evidence="2">Uncharacterized protein</fullName>
    </submittedName>
</protein>
<reference evidence="2" key="1">
    <citation type="journal article" date="2015" name="Nature">
        <title>Complex archaea that bridge the gap between prokaryotes and eukaryotes.</title>
        <authorList>
            <person name="Spang A."/>
            <person name="Saw J.H."/>
            <person name="Jorgensen S.L."/>
            <person name="Zaremba-Niedzwiedzka K."/>
            <person name="Martijn J."/>
            <person name="Lind A.E."/>
            <person name="van Eijk R."/>
            <person name="Schleper C."/>
            <person name="Guy L."/>
            <person name="Ettema T.J."/>
        </authorList>
    </citation>
    <scope>NUCLEOTIDE SEQUENCE</scope>
</reference>
<organism evidence="2">
    <name type="scientific">marine sediment metagenome</name>
    <dbReference type="NCBI Taxonomy" id="412755"/>
    <lineage>
        <taxon>unclassified sequences</taxon>
        <taxon>metagenomes</taxon>
        <taxon>ecological metagenomes</taxon>
    </lineage>
</organism>
<dbReference type="AlphaFoldDB" id="A0A0F9EP24"/>
<keyword evidence="1" id="KW-1133">Transmembrane helix</keyword>
<keyword evidence="1" id="KW-0472">Membrane</keyword>